<organism evidence="2 3">
    <name type="scientific">Candidatus Nitronauta litoralis</name>
    <dbReference type="NCBI Taxonomy" id="2705533"/>
    <lineage>
        <taxon>Bacteria</taxon>
        <taxon>Pseudomonadati</taxon>
        <taxon>Nitrospinota/Tectimicrobiota group</taxon>
        <taxon>Nitrospinota</taxon>
        <taxon>Nitrospinia</taxon>
        <taxon>Nitrospinales</taxon>
        <taxon>Nitrospinaceae</taxon>
        <taxon>Candidatus Nitronauta</taxon>
    </lineage>
</organism>
<gene>
    <name evidence="2" type="ORF">G3M70_00350</name>
</gene>
<name>A0A7T0FYU0_9BACT</name>
<protein>
    <recommendedName>
        <fullName evidence="1">Scaffold protein Nfu/NifU N-terminal domain-containing protein</fullName>
    </recommendedName>
</protein>
<feature type="domain" description="Scaffold protein Nfu/NifU N-terminal" evidence="1">
    <location>
        <begin position="5"/>
        <end position="90"/>
    </location>
</feature>
<dbReference type="AlphaFoldDB" id="A0A7T0FYU0"/>
<dbReference type="SMART" id="SM00932">
    <property type="entry name" value="Nfu_N"/>
    <property type="match status" value="1"/>
</dbReference>
<dbReference type="Proteomes" id="UP000594688">
    <property type="component" value="Chromosome"/>
</dbReference>
<dbReference type="InterPro" id="IPR014824">
    <property type="entry name" value="Nfu/NifU_N"/>
</dbReference>
<dbReference type="Gene3D" id="3.30.1370.70">
    <property type="entry name" value="Scaffold protein Nfu/NifU, N-terminal domain"/>
    <property type="match status" value="1"/>
</dbReference>
<proteinExistence type="predicted"/>
<reference evidence="2 3" key="1">
    <citation type="submission" date="2020-02" db="EMBL/GenBank/DDBJ databases">
        <title>Genomic and physiological characterization of two novel Nitrospinaceae genera.</title>
        <authorList>
            <person name="Mueller A.J."/>
            <person name="Jung M.-Y."/>
            <person name="Strachan C.R."/>
            <person name="Herbold C.W."/>
            <person name="Kirkegaard R.H."/>
            <person name="Daims H."/>
        </authorList>
    </citation>
    <scope>NUCLEOTIDE SEQUENCE [LARGE SCALE GENOMIC DNA]</scope>
    <source>
        <strain evidence="2">EB</strain>
    </source>
</reference>
<evidence type="ECO:0000259" key="1">
    <source>
        <dbReference type="SMART" id="SM00932"/>
    </source>
</evidence>
<evidence type="ECO:0000313" key="3">
    <source>
        <dbReference type="Proteomes" id="UP000594688"/>
    </source>
</evidence>
<dbReference type="SUPFAM" id="SSF110836">
    <property type="entry name" value="Hypothetical protein SAV1430"/>
    <property type="match status" value="1"/>
</dbReference>
<sequence length="90" mass="9986">MTVDVTLETTRNSDSVIFKLDRELLPPGTGDTYPNPDIAQENPLASALFKIKGVASVWIIGNEVQVSKDERVSWSRISSRIIETIKRTLG</sequence>
<accession>A0A7T0FYU0</accession>
<dbReference type="Pfam" id="PF08712">
    <property type="entry name" value="Nfu_N"/>
    <property type="match status" value="1"/>
</dbReference>
<dbReference type="InterPro" id="IPR036498">
    <property type="entry name" value="Nfu/NifU_N_sf"/>
</dbReference>
<dbReference type="KEGG" id="nli:G3M70_00350"/>
<dbReference type="EMBL" id="CP048685">
    <property type="protein sequence ID" value="QPJ60420.1"/>
    <property type="molecule type" value="Genomic_DNA"/>
</dbReference>
<evidence type="ECO:0000313" key="2">
    <source>
        <dbReference type="EMBL" id="QPJ60420.1"/>
    </source>
</evidence>